<protein>
    <submittedName>
        <fullName evidence="2">Uncharacterized protein</fullName>
    </submittedName>
</protein>
<feature type="compositionally biased region" description="Pro residues" evidence="1">
    <location>
        <begin position="60"/>
        <end position="72"/>
    </location>
</feature>
<reference evidence="2" key="1">
    <citation type="submission" date="2020-05" db="EMBL/GenBank/DDBJ databases">
        <title>WGS assembly of Panicum virgatum.</title>
        <authorList>
            <person name="Lovell J.T."/>
            <person name="Jenkins J."/>
            <person name="Shu S."/>
            <person name="Juenger T.E."/>
            <person name="Schmutz J."/>
        </authorList>
    </citation>
    <scope>NUCLEOTIDE SEQUENCE</scope>
    <source>
        <strain evidence="2">AP13</strain>
    </source>
</reference>
<dbReference type="Proteomes" id="UP000823388">
    <property type="component" value="Chromosome 9K"/>
</dbReference>
<dbReference type="AlphaFoldDB" id="A0A8T0NPR4"/>
<comment type="caution">
    <text evidence="2">The sequence shown here is derived from an EMBL/GenBank/DDBJ whole genome shotgun (WGS) entry which is preliminary data.</text>
</comment>
<evidence type="ECO:0000313" key="3">
    <source>
        <dbReference type="Proteomes" id="UP000823388"/>
    </source>
</evidence>
<keyword evidence="3" id="KW-1185">Reference proteome</keyword>
<name>A0A8T0NPR4_PANVG</name>
<sequence length="102" mass="9896">MGGLPVPVTTAAGPRSTSSGGAGSGSSSMLWSSGGGGVSGLPRESGGLEPLAARPGARLPRPPALAPRPASPRPVVCRELGIAAARTRGSRAEAVQLSSAVE</sequence>
<evidence type="ECO:0000313" key="2">
    <source>
        <dbReference type="EMBL" id="KAG2549186.1"/>
    </source>
</evidence>
<dbReference type="EMBL" id="CM029053">
    <property type="protein sequence ID" value="KAG2549186.1"/>
    <property type="molecule type" value="Genomic_DNA"/>
</dbReference>
<organism evidence="2 3">
    <name type="scientific">Panicum virgatum</name>
    <name type="common">Blackwell switchgrass</name>
    <dbReference type="NCBI Taxonomy" id="38727"/>
    <lineage>
        <taxon>Eukaryota</taxon>
        <taxon>Viridiplantae</taxon>
        <taxon>Streptophyta</taxon>
        <taxon>Embryophyta</taxon>
        <taxon>Tracheophyta</taxon>
        <taxon>Spermatophyta</taxon>
        <taxon>Magnoliopsida</taxon>
        <taxon>Liliopsida</taxon>
        <taxon>Poales</taxon>
        <taxon>Poaceae</taxon>
        <taxon>PACMAD clade</taxon>
        <taxon>Panicoideae</taxon>
        <taxon>Panicodae</taxon>
        <taxon>Paniceae</taxon>
        <taxon>Panicinae</taxon>
        <taxon>Panicum</taxon>
        <taxon>Panicum sect. Hiantes</taxon>
    </lineage>
</organism>
<accession>A0A8T0NPR4</accession>
<proteinExistence type="predicted"/>
<feature type="compositionally biased region" description="Low complexity" evidence="1">
    <location>
        <begin position="40"/>
        <end position="59"/>
    </location>
</feature>
<feature type="region of interest" description="Disordered" evidence="1">
    <location>
        <begin position="1"/>
        <end position="75"/>
    </location>
</feature>
<evidence type="ECO:0000256" key="1">
    <source>
        <dbReference type="SAM" id="MobiDB-lite"/>
    </source>
</evidence>
<gene>
    <name evidence="2" type="ORF">PVAP13_9KG176626</name>
</gene>